<accession>A0A139WIW8</accession>
<sequence>MILHDLFKECLCICDLHILLFTVLYDTTELSNVWTKTMKFQSESDS</sequence>
<dbReference type="Proteomes" id="UP000007266">
    <property type="component" value="Linkage group 4"/>
</dbReference>
<dbReference type="EMBL" id="KQ971338">
    <property type="protein sequence ID" value="KYB27805.1"/>
    <property type="molecule type" value="Genomic_DNA"/>
</dbReference>
<proteinExistence type="predicted"/>
<reference evidence="1 2" key="2">
    <citation type="journal article" date="2010" name="Nucleic Acids Res.">
        <title>BeetleBase in 2010: revisions to provide comprehensive genomic information for Tribolium castaneum.</title>
        <authorList>
            <person name="Kim H.S."/>
            <person name="Murphy T."/>
            <person name="Xia J."/>
            <person name="Caragea D."/>
            <person name="Park Y."/>
            <person name="Beeman R.W."/>
            <person name="Lorenzen M.D."/>
            <person name="Butcher S."/>
            <person name="Manak J.R."/>
            <person name="Brown S.J."/>
        </authorList>
    </citation>
    <scope>GENOME REANNOTATION</scope>
    <source>
        <strain evidence="1 2">Georgia GA2</strain>
    </source>
</reference>
<gene>
    <name evidence="1" type="primary">AUGUSTUS-3.0.2_32741</name>
    <name evidence="1" type="ORF">TcasGA2_TC032741</name>
</gene>
<reference evidence="1 2" key="1">
    <citation type="journal article" date="2008" name="Nature">
        <title>The genome of the model beetle and pest Tribolium castaneum.</title>
        <authorList>
            <consortium name="Tribolium Genome Sequencing Consortium"/>
            <person name="Richards S."/>
            <person name="Gibbs R.A."/>
            <person name="Weinstock G.M."/>
            <person name="Brown S.J."/>
            <person name="Denell R."/>
            <person name="Beeman R.W."/>
            <person name="Gibbs R."/>
            <person name="Beeman R.W."/>
            <person name="Brown S.J."/>
            <person name="Bucher G."/>
            <person name="Friedrich M."/>
            <person name="Grimmelikhuijzen C.J."/>
            <person name="Klingler M."/>
            <person name="Lorenzen M."/>
            <person name="Richards S."/>
            <person name="Roth S."/>
            <person name="Schroder R."/>
            <person name="Tautz D."/>
            <person name="Zdobnov E.M."/>
            <person name="Muzny D."/>
            <person name="Gibbs R.A."/>
            <person name="Weinstock G.M."/>
            <person name="Attaway T."/>
            <person name="Bell S."/>
            <person name="Buhay C.J."/>
            <person name="Chandrabose M.N."/>
            <person name="Chavez D."/>
            <person name="Clerk-Blankenburg K.P."/>
            <person name="Cree A."/>
            <person name="Dao M."/>
            <person name="Davis C."/>
            <person name="Chacko J."/>
            <person name="Dinh H."/>
            <person name="Dugan-Rocha S."/>
            <person name="Fowler G."/>
            <person name="Garner T.T."/>
            <person name="Garnes J."/>
            <person name="Gnirke A."/>
            <person name="Hawes A."/>
            <person name="Hernandez J."/>
            <person name="Hines S."/>
            <person name="Holder M."/>
            <person name="Hume J."/>
            <person name="Jhangiani S.N."/>
            <person name="Joshi V."/>
            <person name="Khan Z.M."/>
            <person name="Jackson L."/>
            <person name="Kovar C."/>
            <person name="Kowis A."/>
            <person name="Lee S."/>
            <person name="Lewis L.R."/>
            <person name="Margolis J."/>
            <person name="Morgan M."/>
            <person name="Nazareth L.V."/>
            <person name="Nguyen N."/>
            <person name="Okwuonu G."/>
            <person name="Parker D."/>
            <person name="Richards S."/>
            <person name="Ruiz S.J."/>
            <person name="Santibanez J."/>
            <person name="Savard J."/>
            <person name="Scherer S.E."/>
            <person name="Schneider B."/>
            <person name="Sodergren E."/>
            <person name="Tautz D."/>
            <person name="Vattahil S."/>
            <person name="Villasana D."/>
            <person name="White C.S."/>
            <person name="Wright R."/>
            <person name="Park Y."/>
            <person name="Beeman R.W."/>
            <person name="Lord J."/>
            <person name="Oppert B."/>
            <person name="Lorenzen M."/>
            <person name="Brown S."/>
            <person name="Wang L."/>
            <person name="Savard J."/>
            <person name="Tautz D."/>
            <person name="Richards S."/>
            <person name="Weinstock G."/>
            <person name="Gibbs R.A."/>
            <person name="Liu Y."/>
            <person name="Worley K."/>
            <person name="Weinstock G."/>
            <person name="Elsik C.G."/>
            <person name="Reese J.T."/>
            <person name="Elhaik E."/>
            <person name="Landan G."/>
            <person name="Graur D."/>
            <person name="Arensburger P."/>
            <person name="Atkinson P."/>
            <person name="Beeman R.W."/>
            <person name="Beidler J."/>
            <person name="Brown S.J."/>
            <person name="Demuth J.P."/>
            <person name="Drury D.W."/>
            <person name="Du Y.Z."/>
            <person name="Fujiwara H."/>
            <person name="Lorenzen M."/>
            <person name="Maselli V."/>
            <person name="Osanai M."/>
            <person name="Park Y."/>
            <person name="Robertson H.M."/>
            <person name="Tu Z."/>
            <person name="Wang J.J."/>
            <person name="Wang S."/>
            <person name="Richards S."/>
            <person name="Song H."/>
            <person name="Zhang L."/>
            <person name="Sodergren E."/>
            <person name="Werner D."/>
            <person name="Stanke M."/>
            <person name="Morgenstern B."/>
            <person name="Solovyev V."/>
            <person name="Kosarev P."/>
            <person name="Brown G."/>
            <person name="Chen H.C."/>
            <person name="Ermolaeva O."/>
            <person name="Hlavina W."/>
            <person name="Kapustin Y."/>
            <person name="Kiryutin B."/>
            <person name="Kitts P."/>
            <person name="Maglott D."/>
            <person name="Pruitt K."/>
            <person name="Sapojnikov V."/>
            <person name="Souvorov A."/>
            <person name="Mackey A.J."/>
            <person name="Waterhouse R.M."/>
            <person name="Wyder S."/>
            <person name="Zdobnov E.M."/>
            <person name="Zdobnov E.M."/>
            <person name="Wyder S."/>
            <person name="Kriventseva E.V."/>
            <person name="Kadowaki T."/>
            <person name="Bork P."/>
            <person name="Aranda M."/>
            <person name="Bao R."/>
            <person name="Beermann A."/>
            <person name="Berns N."/>
            <person name="Bolognesi R."/>
            <person name="Bonneton F."/>
            <person name="Bopp D."/>
            <person name="Brown S.J."/>
            <person name="Bucher G."/>
            <person name="Butts T."/>
            <person name="Chaumot A."/>
            <person name="Denell R.E."/>
            <person name="Ferrier D.E."/>
            <person name="Friedrich M."/>
            <person name="Gordon C.M."/>
            <person name="Jindra M."/>
            <person name="Klingler M."/>
            <person name="Lan Q."/>
            <person name="Lattorff H.M."/>
            <person name="Laudet V."/>
            <person name="von Levetsow C."/>
            <person name="Liu Z."/>
            <person name="Lutz R."/>
            <person name="Lynch J.A."/>
            <person name="da Fonseca R.N."/>
            <person name="Posnien N."/>
            <person name="Reuter R."/>
            <person name="Roth S."/>
            <person name="Savard J."/>
            <person name="Schinko J.B."/>
            <person name="Schmitt C."/>
            <person name="Schoppmeier M."/>
            <person name="Schroder R."/>
            <person name="Shippy T.D."/>
            <person name="Simonnet F."/>
            <person name="Marques-Souza H."/>
            <person name="Tautz D."/>
            <person name="Tomoyasu Y."/>
            <person name="Trauner J."/>
            <person name="Van der Zee M."/>
            <person name="Vervoort M."/>
            <person name="Wittkopp N."/>
            <person name="Wimmer E.A."/>
            <person name="Yang X."/>
            <person name="Jones A.K."/>
            <person name="Sattelle D.B."/>
            <person name="Ebert P.R."/>
            <person name="Nelson D."/>
            <person name="Scott J.G."/>
            <person name="Beeman R.W."/>
            <person name="Muthukrishnan S."/>
            <person name="Kramer K.J."/>
            <person name="Arakane Y."/>
            <person name="Beeman R.W."/>
            <person name="Zhu Q."/>
            <person name="Hogenkamp D."/>
            <person name="Dixit R."/>
            <person name="Oppert B."/>
            <person name="Jiang H."/>
            <person name="Zou Z."/>
            <person name="Marshall J."/>
            <person name="Elpidina E."/>
            <person name="Vinokurov K."/>
            <person name="Oppert C."/>
            <person name="Zou Z."/>
            <person name="Evans J."/>
            <person name="Lu Z."/>
            <person name="Zhao P."/>
            <person name="Sumathipala N."/>
            <person name="Altincicek B."/>
            <person name="Vilcinskas A."/>
            <person name="Williams M."/>
            <person name="Hultmark D."/>
            <person name="Hetru C."/>
            <person name="Jiang H."/>
            <person name="Grimmelikhuijzen C.J."/>
            <person name="Hauser F."/>
            <person name="Cazzamali G."/>
            <person name="Williamson M."/>
            <person name="Park Y."/>
            <person name="Li B."/>
            <person name="Tanaka Y."/>
            <person name="Predel R."/>
            <person name="Neupert S."/>
            <person name="Schachtner J."/>
            <person name="Verleyen P."/>
            <person name="Raible F."/>
            <person name="Bork P."/>
            <person name="Friedrich M."/>
            <person name="Walden K.K."/>
            <person name="Robertson H.M."/>
            <person name="Angeli S."/>
            <person name="Foret S."/>
            <person name="Bucher G."/>
            <person name="Schuetz S."/>
            <person name="Maleszka R."/>
            <person name="Wimmer E.A."/>
            <person name="Beeman R.W."/>
            <person name="Lorenzen M."/>
            <person name="Tomoyasu Y."/>
            <person name="Miller S.C."/>
            <person name="Grossmann D."/>
            <person name="Bucher G."/>
        </authorList>
    </citation>
    <scope>NUCLEOTIDE SEQUENCE [LARGE SCALE GENOMIC DNA]</scope>
    <source>
        <strain evidence="1 2">Georgia GA2</strain>
    </source>
</reference>
<dbReference type="InParanoid" id="A0A139WIW8"/>
<protein>
    <submittedName>
        <fullName evidence="1">Uncharacterized protein</fullName>
    </submittedName>
</protein>
<dbReference type="AlphaFoldDB" id="A0A139WIW8"/>
<name>A0A139WIW8_TRICA</name>
<evidence type="ECO:0000313" key="1">
    <source>
        <dbReference type="EMBL" id="KYB27805.1"/>
    </source>
</evidence>
<evidence type="ECO:0000313" key="2">
    <source>
        <dbReference type="Proteomes" id="UP000007266"/>
    </source>
</evidence>
<keyword evidence="2" id="KW-1185">Reference proteome</keyword>
<organism evidence="1 2">
    <name type="scientific">Tribolium castaneum</name>
    <name type="common">Red flour beetle</name>
    <dbReference type="NCBI Taxonomy" id="7070"/>
    <lineage>
        <taxon>Eukaryota</taxon>
        <taxon>Metazoa</taxon>
        <taxon>Ecdysozoa</taxon>
        <taxon>Arthropoda</taxon>
        <taxon>Hexapoda</taxon>
        <taxon>Insecta</taxon>
        <taxon>Pterygota</taxon>
        <taxon>Neoptera</taxon>
        <taxon>Endopterygota</taxon>
        <taxon>Coleoptera</taxon>
        <taxon>Polyphaga</taxon>
        <taxon>Cucujiformia</taxon>
        <taxon>Tenebrionidae</taxon>
        <taxon>Tenebrionidae incertae sedis</taxon>
        <taxon>Tribolium</taxon>
    </lineage>
</organism>